<proteinExistence type="predicted"/>
<organism evidence="1">
    <name type="scientific">marine sediment metagenome</name>
    <dbReference type="NCBI Taxonomy" id="412755"/>
    <lineage>
        <taxon>unclassified sequences</taxon>
        <taxon>metagenomes</taxon>
        <taxon>ecological metagenomes</taxon>
    </lineage>
</organism>
<reference evidence="1" key="1">
    <citation type="journal article" date="2015" name="Nature">
        <title>Complex archaea that bridge the gap between prokaryotes and eukaryotes.</title>
        <authorList>
            <person name="Spang A."/>
            <person name="Saw J.H."/>
            <person name="Jorgensen S.L."/>
            <person name="Zaremba-Niedzwiedzka K."/>
            <person name="Martijn J."/>
            <person name="Lind A.E."/>
            <person name="van Eijk R."/>
            <person name="Schleper C."/>
            <person name="Guy L."/>
            <person name="Ettema T.J."/>
        </authorList>
    </citation>
    <scope>NUCLEOTIDE SEQUENCE</scope>
</reference>
<protein>
    <submittedName>
        <fullName evidence="1">Uncharacterized protein</fullName>
    </submittedName>
</protein>
<comment type="caution">
    <text evidence="1">The sequence shown here is derived from an EMBL/GenBank/DDBJ whole genome shotgun (WGS) entry which is preliminary data.</text>
</comment>
<dbReference type="AlphaFoldDB" id="A0A0F9A6H2"/>
<gene>
    <name evidence="1" type="ORF">LCGC14_2689410</name>
</gene>
<evidence type="ECO:0000313" key="1">
    <source>
        <dbReference type="EMBL" id="KKK93785.1"/>
    </source>
</evidence>
<dbReference type="EMBL" id="LAZR01047626">
    <property type="protein sequence ID" value="KKK93785.1"/>
    <property type="molecule type" value="Genomic_DNA"/>
</dbReference>
<sequence length="51" mass="5976">MEPRVDVKCDGMICSAAERWSVRARSEMKPRCEVDWWRKPRNAMRGAVVKP</sequence>
<name>A0A0F9A6H2_9ZZZZ</name>
<accession>A0A0F9A6H2</accession>